<proteinExistence type="predicted"/>
<name>A0AAV1HU85_9CHLO</name>
<protein>
    <submittedName>
        <fullName evidence="2">Uncharacterized protein</fullName>
    </submittedName>
</protein>
<comment type="caution">
    <text evidence="2">The sequence shown here is derived from an EMBL/GenBank/DDBJ whole genome shotgun (WGS) entry which is preliminary data.</text>
</comment>
<dbReference type="EMBL" id="CAUYUE010000002">
    <property type="protein sequence ID" value="CAK0747190.1"/>
    <property type="molecule type" value="Genomic_DNA"/>
</dbReference>
<keyword evidence="3" id="KW-1185">Reference proteome</keyword>
<reference evidence="2 3" key="1">
    <citation type="submission" date="2023-10" db="EMBL/GenBank/DDBJ databases">
        <authorList>
            <person name="Maclean D."/>
            <person name="Macfadyen A."/>
        </authorList>
    </citation>
    <scope>NUCLEOTIDE SEQUENCE [LARGE SCALE GENOMIC DNA]</scope>
</reference>
<evidence type="ECO:0000313" key="3">
    <source>
        <dbReference type="Proteomes" id="UP001314263"/>
    </source>
</evidence>
<gene>
    <name evidence="2" type="ORF">CVIRNUC_001748</name>
</gene>
<organism evidence="2 3">
    <name type="scientific">Coccomyxa viridis</name>
    <dbReference type="NCBI Taxonomy" id="1274662"/>
    <lineage>
        <taxon>Eukaryota</taxon>
        <taxon>Viridiplantae</taxon>
        <taxon>Chlorophyta</taxon>
        <taxon>core chlorophytes</taxon>
        <taxon>Trebouxiophyceae</taxon>
        <taxon>Trebouxiophyceae incertae sedis</taxon>
        <taxon>Coccomyxaceae</taxon>
        <taxon>Coccomyxa</taxon>
    </lineage>
</organism>
<dbReference type="Proteomes" id="UP001314263">
    <property type="component" value="Unassembled WGS sequence"/>
</dbReference>
<feature type="region of interest" description="Disordered" evidence="1">
    <location>
        <begin position="68"/>
        <end position="132"/>
    </location>
</feature>
<sequence>MDGFLKKAAAQMNAEADKLAKTADEKIGHGAGDQVKKYGAEAADKISHINAKQAEAEGESDIKKLQKEGGVPEPAMPNVTTGNKAAVPESANPTTMGTVTKIPGNTPDISKSNPVAENAGGSAPPEEAKPNA</sequence>
<dbReference type="AlphaFoldDB" id="A0AAV1HU85"/>
<evidence type="ECO:0000256" key="1">
    <source>
        <dbReference type="SAM" id="MobiDB-lite"/>
    </source>
</evidence>
<accession>A0AAV1HU85</accession>
<evidence type="ECO:0000313" key="2">
    <source>
        <dbReference type="EMBL" id="CAK0747190.1"/>
    </source>
</evidence>